<evidence type="ECO:0000256" key="2">
    <source>
        <dbReference type="ARBA" id="ARBA00005755"/>
    </source>
</evidence>
<dbReference type="Gene3D" id="3.90.1600.10">
    <property type="entry name" value="Palm domain of DNA polymerase"/>
    <property type="match status" value="1"/>
</dbReference>
<evidence type="ECO:0000256" key="13">
    <source>
        <dbReference type="ARBA" id="ARBA00023125"/>
    </source>
</evidence>
<feature type="compositionally biased region" description="Polar residues" evidence="16">
    <location>
        <begin position="833"/>
        <end position="845"/>
    </location>
</feature>
<dbReference type="GO" id="GO:0003887">
    <property type="term" value="F:DNA-directed DNA polymerase activity"/>
    <property type="evidence" value="ECO:0007669"/>
    <property type="project" value="UniProtKB-KW"/>
</dbReference>
<feature type="region of interest" description="Disordered" evidence="16">
    <location>
        <begin position="814"/>
        <end position="845"/>
    </location>
</feature>
<dbReference type="FunFam" id="3.30.420.10:FF:000010">
    <property type="entry name" value="DNA polymerase epsilon catalytic subunit"/>
    <property type="match status" value="1"/>
</dbReference>
<dbReference type="InterPro" id="IPR029703">
    <property type="entry name" value="POL2"/>
</dbReference>
<comment type="similarity">
    <text evidence="2 15">Belongs to the DNA polymerase type-B family.</text>
</comment>
<keyword evidence="12 15" id="KW-0411">Iron-sulfur</keyword>
<comment type="subcellular location">
    <subcellularLocation>
        <location evidence="1 15">Nucleus</location>
    </subcellularLocation>
</comment>
<evidence type="ECO:0000256" key="8">
    <source>
        <dbReference type="ARBA" id="ARBA00022771"/>
    </source>
</evidence>
<comment type="catalytic activity">
    <reaction evidence="15">
        <text>DNA(n) + a 2'-deoxyribonucleoside 5'-triphosphate = DNA(n+1) + diphosphate</text>
        <dbReference type="Rhea" id="RHEA:22508"/>
        <dbReference type="Rhea" id="RHEA-COMP:17339"/>
        <dbReference type="Rhea" id="RHEA-COMP:17340"/>
        <dbReference type="ChEBI" id="CHEBI:33019"/>
        <dbReference type="ChEBI" id="CHEBI:61560"/>
        <dbReference type="ChEBI" id="CHEBI:173112"/>
        <dbReference type="EC" id="2.7.7.7"/>
    </reaction>
</comment>
<evidence type="ECO:0000256" key="12">
    <source>
        <dbReference type="ARBA" id="ARBA00023014"/>
    </source>
</evidence>
<dbReference type="InterPro" id="IPR055191">
    <property type="entry name" value="POL2_thumb"/>
</dbReference>
<dbReference type="GO" id="GO:0003677">
    <property type="term" value="F:DNA binding"/>
    <property type="evidence" value="ECO:0007669"/>
    <property type="project" value="UniProtKB-KW"/>
</dbReference>
<dbReference type="GO" id="GO:0006297">
    <property type="term" value="P:nucleotide-excision repair, DNA gap filling"/>
    <property type="evidence" value="ECO:0007669"/>
    <property type="project" value="TreeGrafter"/>
</dbReference>
<evidence type="ECO:0000256" key="1">
    <source>
        <dbReference type="ARBA" id="ARBA00004123"/>
    </source>
</evidence>
<feature type="compositionally biased region" description="Acidic residues" evidence="16">
    <location>
        <begin position="624"/>
        <end position="633"/>
    </location>
</feature>
<evidence type="ECO:0000256" key="5">
    <source>
        <dbReference type="ARBA" id="ARBA00022695"/>
    </source>
</evidence>
<evidence type="ECO:0000256" key="3">
    <source>
        <dbReference type="ARBA" id="ARBA00022485"/>
    </source>
</evidence>
<keyword evidence="13 15" id="KW-0238">DNA-binding</keyword>
<dbReference type="InterPro" id="IPR006134">
    <property type="entry name" value="DNA-dir_DNA_pol_B_multi_dom"/>
</dbReference>
<dbReference type="InterPro" id="IPR006133">
    <property type="entry name" value="DNA-dir_DNA_pol_B_exonuc"/>
</dbReference>
<dbReference type="GO" id="GO:0008310">
    <property type="term" value="F:single-stranded DNA 3'-5' DNA exonuclease activity"/>
    <property type="evidence" value="ECO:0007669"/>
    <property type="project" value="TreeGrafter"/>
</dbReference>
<keyword evidence="4 15" id="KW-0808">Transferase</keyword>
<gene>
    <name evidence="18" type="ORF">X943_002738</name>
</gene>
<evidence type="ECO:0000313" key="18">
    <source>
        <dbReference type="EMBL" id="KAK1933214.1"/>
    </source>
</evidence>
<keyword evidence="5 15" id="KW-0548">Nucleotidyltransferase</keyword>
<name>A0AAD9G7B1_BABDI</name>
<dbReference type="InterPro" id="IPR006172">
    <property type="entry name" value="DNA-dir_DNA_pol_B"/>
</dbReference>
<dbReference type="InterPro" id="IPR042087">
    <property type="entry name" value="DNA_pol_B_thumb"/>
</dbReference>
<evidence type="ECO:0000313" key="19">
    <source>
        <dbReference type="Proteomes" id="UP001195914"/>
    </source>
</evidence>
<comment type="caution">
    <text evidence="18">The sequence shown here is derived from an EMBL/GenBank/DDBJ whole genome shotgun (WGS) entry which is preliminary data.</text>
</comment>
<dbReference type="Gene3D" id="3.30.420.10">
    <property type="entry name" value="Ribonuclease H-like superfamily/Ribonuclease H"/>
    <property type="match status" value="1"/>
</dbReference>
<dbReference type="GO" id="GO:0008270">
    <property type="term" value="F:zinc ion binding"/>
    <property type="evidence" value="ECO:0007669"/>
    <property type="project" value="UniProtKB-KW"/>
</dbReference>
<keyword evidence="18" id="KW-0540">Nuclease</keyword>
<reference evidence="18" key="1">
    <citation type="journal article" date="2014" name="Nucleic Acids Res.">
        <title>The evolutionary dynamics of variant antigen genes in Babesia reveal a history of genomic innovation underlying host-parasite interaction.</title>
        <authorList>
            <person name="Jackson A.P."/>
            <person name="Otto T.D."/>
            <person name="Darby A."/>
            <person name="Ramaprasad A."/>
            <person name="Xia D."/>
            <person name="Echaide I.E."/>
            <person name="Farber M."/>
            <person name="Gahlot S."/>
            <person name="Gamble J."/>
            <person name="Gupta D."/>
            <person name="Gupta Y."/>
            <person name="Jackson L."/>
            <person name="Malandrin L."/>
            <person name="Malas T.B."/>
            <person name="Moussa E."/>
            <person name="Nair M."/>
            <person name="Reid A.J."/>
            <person name="Sanders M."/>
            <person name="Sharma J."/>
            <person name="Tracey A."/>
            <person name="Quail M.A."/>
            <person name="Weir W."/>
            <person name="Wastling J.M."/>
            <person name="Hall N."/>
            <person name="Willadsen P."/>
            <person name="Lingelbach K."/>
            <person name="Shiels B."/>
            <person name="Tait A."/>
            <person name="Berriman M."/>
            <person name="Allred D.R."/>
            <person name="Pain A."/>
        </authorList>
    </citation>
    <scope>NUCLEOTIDE SEQUENCE</scope>
    <source>
        <strain evidence="18">1802A</strain>
    </source>
</reference>
<evidence type="ECO:0000256" key="4">
    <source>
        <dbReference type="ARBA" id="ARBA00022679"/>
    </source>
</evidence>
<dbReference type="GO" id="GO:0000278">
    <property type="term" value="P:mitotic cell cycle"/>
    <property type="evidence" value="ECO:0007669"/>
    <property type="project" value="TreeGrafter"/>
</dbReference>
<dbReference type="GO" id="GO:0051539">
    <property type="term" value="F:4 iron, 4 sulfur cluster binding"/>
    <property type="evidence" value="ECO:0007669"/>
    <property type="project" value="UniProtKB-KW"/>
</dbReference>
<keyword evidence="18" id="KW-0269">Exonuclease</keyword>
<accession>A0AAD9G7B1</accession>
<keyword evidence="6 15" id="KW-0235">DNA replication</keyword>
<dbReference type="InterPro" id="IPR036397">
    <property type="entry name" value="RNaseH_sf"/>
</dbReference>
<dbReference type="Pfam" id="PF23250">
    <property type="entry name" value="zf_DPOE_2"/>
    <property type="match status" value="1"/>
</dbReference>
<proteinExistence type="inferred from homology"/>
<reference evidence="18" key="2">
    <citation type="submission" date="2021-05" db="EMBL/GenBank/DDBJ databases">
        <authorList>
            <person name="Pain A."/>
        </authorList>
    </citation>
    <scope>NUCLEOTIDE SEQUENCE</scope>
    <source>
        <strain evidence="18">1802A</strain>
    </source>
</reference>
<dbReference type="SMART" id="SM00486">
    <property type="entry name" value="POLBc"/>
    <property type="match status" value="1"/>
</dbReference>
<keyword evidence="3 15" id="KW-0004">4Fe-4S</keyword>
<feature type="domain" description="DNA polymerase epsilon catalytic subunit A C-terminal" evidence="17">
    <location>
        <begin position="1718"/>
        <end position="2109"/>
    </location>
</feature>
<dbReference type="Pfam" id="PF08490">
    <property type="entry name" value="DUF1744"/>
    <property type="match status" value="1"/>
</dbReference>
<dbReference type="InterPro" id="IPR054475">
    <property type="entry name" value="Znf-DPOE"/>
</dbReference>
<dbReference type="GO" id="GO:0006272">
    <property type="term" value="P:leading strand elongation"/>
    <property type="evidence" value="ECO:0007669"/>
    <property type="project" value="TreeGrafter"/>
</dbReference>
<evidence type="ECO:0000256" key="7">
    <source>
        <dbReference type="ARBA" id="ARBA00022723"/>
    </source>
</evidence>
<dbReference type="Pfam" id="PF22912">
    <property type="entry name" value="zf-DPOE"/>
    <property type="match status" value="1"/>
</dbReference>
<evidence type="ECO:0000256" key="15">
    <source>
        <dbReference type="RuleBase" id="RU365029"/>
    </source>
</evidence>
<dbReference type="Pfam" id="PF00136">
    <property type="entry name" value="DNA_pol_B"/>
    <property type="match status" value="1"/>
</dbReference>
<organism evidence="18 19">
    <name type="scientific">Babesia divergens</name>
    <dbReference type="NCBI Taxonomy" id="32595"/>
    <lineage>
        <taxon>Eukaryota</taxon>
        <taxon>Sar</taxon>
        <taxon>Alveolata</taxon>
        <taxon>Apicomplexa</taxon>
        <taxon>Aconoidasida</taxon>
        <taxon>Piroplasmida</taxon>
        <taxon>Babesiidae</taxon>
        <taxon>Babesia</taxon>
    </lineage>
</organism>
<keyword evidence="19" id="KW-1185">Reference proteome</keyword>
<keyword evidence="10 15" id="KW-0239">DNA-directed DNA polymerase</keyword>
<dbReference type="Gene3D" id="1.10.132.60">
    <property type="entry name" value="DNA polymerase family B, C-terminal domain"/>
    <property type="match status" value="1"/>
</dbReference>
<keyword evidence="11 15" id="KW-0408">Iron</keyword>
<evidence type="ECO:0000259" key="17">
    <source>
        <dbReference type="SMART" id="SM01159"/>
    </source>
</evidence>
<dbReference type="Pfam" id="PF03104">
    <property type="entry name" value="DNA_pol_B_exo1"/>
    <property type="match status" value="1"/>
</dbReference>
<dbReference type="PANTHER" id="PTHR10670">
    <property type="entry name" value="DNA POLYMERASE EPSILON CATALYTIC SUBUNIT A"/>
    <property type="match status" value="1"/>
</dbReference>
<dbReference type="GO" id="GO:0045004">
    <property type="term" value="P:DNA replication proofreading"/>
    <property type="evidence" value="ECO:0007669"/>
    <property type="project" value="TreeGrafter"/>
</dbReference>
<dbReference type="GO" id="GO:0008622">
    <property type="term" value="C:epsilon DNA polymerase complex"/>
    <property type="evidence" value="ECO:0007669"/>
    <property type="project" value="InterPro"/>
</dbReference>
<dbReference type="SMART" id="SM01159">
    <property type="entry name" value="DUF1744"/>
    <property type="match status" value="1"/>
</dbReference>
<evidence type="ECO:0000256" key="10">
    <source>
        <dbReference type="ARBA" id="ARBA00022932"/>
    </source>
</evidence>
<dbReference type="InterPro" id="IPR043502">
    <property type="entry name" value="DNA/RNA_pol_sf"/>
</dbReference>
<dbReference type="InterPro" id="IPR012337">
    <property type="entry name" value="RNaseH-like_sf"/>
</dbReference>
<dbReference type="GO" id="GO:0006287">
    <property type="term" value="P:base-excision repair, gap-filling"/>
    <property type="evidence" value="ECO:0007669"/>
    <property type="project" value="TreeGrafter"/>
</dbReference>
<keyword evidence="7 15" id="KW-0479">Metal-binding</keyword>
<dbReference type="Gene3D" id="3.30.342.10">
    <property type="entry name" value="DNA Polymerase, chain B, domain 1"/>
    <property type="match status" value="1"/>
</dbReference>
<dbReference type="Pfam" id="PF22634">
    <property type="entry name" value="POL2_thumb"/>
    <property type="match status" value="1"/>
</dbReference>
<evidence type="ECO:0000256" key="6">
    <source>
        <dbReference type="ARBA" id="ARBA00022705"/>
    </source>
</evidence>
<comment type="function">
    <text evidence="15">DNA polymerase II participates in chromosomal DNA replication.</text>
</comment>
<feature type="region of interest" description="Disordered" evidence="16">
    <location>
        <begin position="618"/>
        <end position="661"/>
    </location>
</feature>
<evidence type="ECO:0000256" key="16">
    <source>
        <dbReference type="SAM" id="MobiDB-lite"/>
    </source>
</evidence>
<dbReference type="EC" id="2.7.7.7" evidence="15"/>
<dbReference type="SUPFAM" id="SSF56672">
    <property type="entry name" value="DNA/RNA polymerases"/>
    <property type="match status" value="1"/>
</dbReference>
<dbReference type="InterPro" id="IPR023211">
    <property type="entry name" value="DNA_pol_palm_dom_sf"/>
</dbReference>
<dbReference type="EMBL" id="JAHBMH010000073">
    <property type="protein sequence ID" value="KAK1933214.1"/>
    <property type="molecule type" value="Genomic_DNA"/>
</dbReference>
<protein>
    <recommendedName>
        <fullName evidence="15">DNA polymerase epsilon catalytic subunit</fullName>
        <ecNumber evidence="15">2.7.7.7</ecNumber>
    </recommendedName>
</protein>
<comment type="cofactor">
    <cofactor evidence="15">
        <name>[4Fe-4S] cluster</name>
        <dbReference type="ChEBI" id="CHEBI:49883"/>
    </cofactor>
</comment>
<dbReference type="GO" id="GO:0000166">
    <property type="term" value="F:nucleotide binding"/>
    <property type="evidence" value="ECO:0007669"/>
    <property type="project" value="InterPro"/>
</dbReference>
<dbReference type="InterPro" id="IPR013697">
    <property type="entry name" value="DNA_pol_e_suA_C"/>
</dbReference>
<dbReference type="SUPFAM" id="SSF53098">
    <property type="entry name" value="Ribonuclease H-like"/>
    <property type="match status" value="1"/>
</dbReference>
<dbReference type="PANTHER" id="PTHR10670:SF0">
    <property type="entry name" value="DNA POLYMERASE EPSILON CATALYTIC SUBUNIT A"/>
    <property type="match status" value="1"/>
</dbReference>
<evidence type="ECO:0000256" key="9">
    <source>
        <dbReference type="ARBA" id="ARBA00022833"/>
    </source>
</evidence>
<evidence type="ECO:0000256" key="11">
    <source>
        <dbReference type="ARBA" id="ARBA00023004"/>
    </source>
</evidence>
<sequence>MKPPRRSPRWSTTGKRSGFLYNIVPTTVVDGICVTRSHNLVECDALINQSASGAHNGPNDLQDTVPRTALALYFVSEDGSEWHTAVVHAPYFYVALHGDYPVEQIIHFLQGKFASRNIGPSLMEHCNKVDLSQPNHIERFDPVDGRPMHDIRHLIKISFNTIDQLERAKALIASLKRGVDTPLRHRHGHSSSQGSSAADTQYVADDYMLMKFQDDSVSDLHLTGVTGDVIMDEDESQHANECLSHLGDIFEHDVKYVNRVCIDLSIRCGTWYDVERLPNEVRLQPLSKASMPPLNVFAWDIECYKAPLKFPDVETDEVILISVMFNGQGYLIVNRCVVDRDITEFSYHPCDEMSGAGPFKVFNEQSERHLLQRFFGLILSLAPHIIVTYNGDNFDFPYVQRRAEINDLSMERMLNVYRTNTDIFTGNAMVNMDCYKWVERDSYLPFGSRTLKQVCKIKLKYNPVEIDPEEMVPAARNDPQRLAVYSVSDAVATYYLYMKYIHSFVFALCYIVPLPPNDVLRQGTGTLCENLLMAEAYSNGVLFPNKHQQAAIRYFQDPATSSHHLIYENSYIGARVETLRCGLFRDDLEELFELNSSAYQRLIDDMDATLKSWADANFPSSDSTEADTGDEMETSSSSDTVAEIGSRDGEVPGMSDGMDVDVMDSHAPSSMDTIEGYSPNYTTAEKGARKYTKSPPKWLRKRFSRFSNFDGVYADIHDRLCRLRDQPTIRTFPRIYHLDVGAMYPNIILSQRLQPTAIVTEDFCQKCSYYNEASICQKRMQWKQKLEISPVDRSHILPLMKDLESRTYRPTAVQYDRTTADDNDSDASSSDSGSPTVQQAKSTLKTWKQLSDRERGAELQKVVKAYSQRVFHKMKVHREVDVESIVCQRENSFYVQTVLKFRDKRYVYKKLKKDAETDLKTLLRNPKGNAVKIKEARDAVLLNDSLQLAHKCILNSFYGYVKRGGSRWYSMEMGAIVTYAGAEIIDSSRCLIEDIGIPIELDTDGIWCMLPDLFPAVLDLTLKSDPNDDGGSYSKTVELEYMTTVLNRMVEHKWTNDQYLEMEDVGKYRRTRRNDILFELDGPWHSMFLPASEKSEDLLKKRYVVFNHQKQIVELKGFEIKRRGEMRMIQLLQEEIFPQYLLGSTKYEAYQSAAHIGLRYRKALDSRATDMPDDDMFDLLVARKTVKSPVVKQTHQKCFGITTAKRLAELFKNDSYLHDGNLCLSFLLAAHPAGAARTARAIPIQTFKVDVALRSQCLARWLKLQLCTAMNSGARDILDWDYYREKLDTQLLKLICIPAVLQGLDNPIPLIQLPGWLKKRKAGDSSRQKDIKSFFSISVKPVDTIGDAKMASMASTKQPDQGLVGLSGTGTNGGNKLVKGKYEPSSSLPSKSWIQTLKSKWASLVQSFQCHQRTIHRNIKNSVYTNLKRVMMDKGYAQDMGFSSSATGGHNYQLDFDDMYLLFTERWHVYSCQLDRDDPGVMNCLVSVHNKPVFLNVRVELWRKIYVNCMGEWQVKSNENISVRSVNERYILPRGAVQKNLIELEMRELYYLSTIKNSLNSIFHKTILGVYEARVPISFDFAVKLGNVVNVWQSEVSDALNSSLQFKSRALQGTTAMHASDTKYMKDVEIIFVHVICGVNPDTKRRNRLLASVYRKGESTVNKVFIGGGTTSSPGLETEFPNIVKSTLDKHRTSYERHESIRHDNYSNPERFPDCFGSMYDPQFDFNNSPAMGCRTALRKLDAYLQSLRPQVSQSKYIFYVYSTVDRSEFGDWAKGIFNPVFFDTNVSTDHHQLPSNGFFKKAFDSSLELLYKHRAFVELKLALSQIVSLPLGNLLGMSTVETNKYVLDVMYARALRSSSALLWGTDEMGCDLGLPQTVRLQHSDYDIVSYESNFKVSCPGLYRGYGAKISFNQSLMYNAIMMASKSGDTPDVPCSDLKKTFAEETKEELQHEVRMAHMAEFHPLAFRALGGMFDNLIKLTNTVFEQVEYGTFQGIVNICSFIKPWLSDPCSIMYDAALFSRALLCTQKYMSALLQHISHFNQLNAVHVEETYIVVDANTMSVTKGRHKVQEAFESLASADSRFKNIPFYVEEEYIAMVQLAANCYIRYKNYVDATHTNCHENLKPLEYFPGAVEMFIRYFLKSITLNPLWKTLQEFYEYDVDEGACVVAGREPVELLNKDAGELRKTLEKTIVHDWLQPGLFFTRLYDLLSDTDAFLATFDSNNTFGRLAFPMLPGSLLHGSTNWRLETVKLVAHIMRIDRSVDWKDLSKITAFEEKRHQLFLLAGESEYTSLNWQPPIKKLELSSVYCNECFMVFNLDISNCTCVEDDNGVVSYFWKCDICGSKLRNRDIESKLIEYMENLFYAYQSQDLVCPECKTVRHMFRRRVCKCGKDYVPRLQPERWAECCEVISQVSQLADMKCLQDCLETFQEIS</sequence>
<evidence type="ECO:0000256" key="14">
    <source>
        <dbReference type="ARBA" id="ARBA00023242"/>
    </source>
</evidence>
<keyword evidence="14 15" id="KW-0539">Nucleus</keyword>
<keyword evidence="18" id="KW-0378">Hydrolase</keyword>
<keyword evidence="8 15" id="KW-0863">Zinc-finger</keyword>
<dbReference type="Proteomes" id="UP001195914">
    <property type="component" value="Unassembled WGS sequence"/>
</dbReference>
<keyword evidence="9 15" id="KW-0862">Zinc</keyword>